<organism evidence="1 2">
    <name type="scientific">Archangium gephyra</name>
    <dbReference type="NCBI Taxonomy" id="48"/>
    <lineage>
        <taxon>Bacteria</taxon>
        <taxon>Pseudomonadati</taxon>
        <taxon>Myxococcota</taxon>
        <taxon>Myxococcia</taxon>
        <taxon>Myxococcales</taxon>
        <taxon>Cystobacterineae</taxon>
        <taxon>Archangiaceae</taxon>
        <taxon>Archangium</taxon>
    </lineage>
</organism>
<proteinExistence type="predicted"/>
<dbReference type="SUPFAM" id="SSF54631">
    <property type="entry name" value="CBS-domain pair"/>
    <property type="match status" value="1"/>
</dbReference>
<gene>
    <name evidence="1" type="ORF">DI536_12870</name>
</gene>
<sequence>MLQIQDLPLEMCLAVGSNTSVARVAELANRAGARYVMVRTSDGDVRGVQLTSVASWMASQSPTVTVDEMPVVQGMTVEPGTAVLDALSMLATSSAPILLVSGGKFESCQVVQRNMVEMTAGVEGFGPRRAEMLS</sequence>
<dbReference type="Proteomes" id="UP000249061">
    <property type="component" value="Unassembled WGS sequence"/>
</dbReference>
<evidence type="ECO:0000313" key="2">
    <source>
        <dbReference type="Proteomes" id="UP000249061"/>
    </source>
</evidence>
<dbReference type="AlphaFoldDB" id="A0A2W5UVD9"/>
<accession>A0A2W5UVD9</accession>
<evidence type="ECO:0008006" key="3">
    <source>
        <dbReference type="Google" id="ProtNLM"/>
    </source>
</evidence>
<dbReference type="InterPro" id="IPR046342">
    <property type="entry name" value="CBS_dom_sf"/>
</dbReference>
<dbReference type="EMBL" id="QFQP01000010">
    <property type="protein sequence ID" value="PZR13178.1"/>
    <property type="molecule type" value="Genomic_DNA"/>
</dbReference>
<comment type="caution">
    <text evidence="1">The sequence shown here is derived from an EMBL/GenBank/DDBJ whole genome shotgun (WGS) entry which is preliminary data.</text>
</comment>
<protein>
    <recommendedName>
        <fullName evidence="3">CBS domain-containing protein</fullName>
    </recommendedName>
</protein>
<reference evidence="1 2" key="1">
    <citation type="submission" date="2017-08" db="EMBL/GenBank/DDBJ databases">
        <title>Infants hospitalized years apart are colonized by the same room-sourced microbial strains.</title>
        <authorList>
            <person name="Brooks B."/>
            <person name="Olm M.R."/>
            <person name="Firek B.A."/>
            <person name="Baker R."/>
            <person name="Thomas B.C."/>
            <person name="Morowitz M.J."/>
            <person name="Banfield J.F."/>
        </authorList>
    </citation>
    <scope>NUCLEOTIDE SEQUENCE [LARGE SCALE GENOMIC DNA]</scope>
    <source>
        <strain evidence="1">S2_003_000_R2_14</strain>
    </source>
</reference>
<evidence type="ECO:0000313" key="1">
    <source>
        <dbReference type="EMBL" id="PZR13178.1"/>
    </source>
</evidence>
<name>A0A2W5UVD9_9BACT</name>